<evidence type="ECO:0000259" key="7">
    <source>
        <dbReference type="Pfam" id="PF04932"/>
    </source>
</evidence>
<evidence type="ECO:0000256" key="4">
    <source>
        <dbReference type="ARBA" id="ARBA00023136"/>
    </source>
</evidence>
<dbReference type="PANTHER" id="PTHR37422">
    <property type="entry name" value="TEICHURONIC ACID BIOSYNTHESIS PROTEIN TUAE"/>
    <property type="match status" value="1"/>
</dbReference>
<feature type="transmembrane region" description="Helical" evidence="6">
    <location>
        <begin position="265"/>
        <end position="282"/>
    </location>
</feature>
<feature type="transmembrane region" description="Helical" evidence="6">
    <location>
        <begin position="240"/>
        <end position="259"/>
    </location>
</feature>
<keyword evidence="4 6" id="KW-0472">Membrane</keyword>
<dbReference type="STRING" id="366602.Caul_4815"/>
<comment type="subcellular location">
    <subcellularLocation>
        <location evidence="1">Membrane</location>
        <topology evidence="1">Multi-pass membrane protein</topology>
    </subcellularLocation>
</comment>
<name>B0T451_CAUSK</name>
<feature type="transmembrane region" description="Helical" evidence="6">
    <location>
        <begin position="23"/>
        <end position="47"/>
    </location>
</feature>
<feature type="transmembrane region" description="Helical" evidence="6">
    <location>
        <begin position="391"/>
        <end position="410"/>
    </location>
</feature>
<evidence type="ECO:0000256" key="2">
    <source>
        <dbReference type="ARBA" id="ARBA00022692"/>
    </source>
</evidence>
<dbReference type="InterPro" id="IPR051533">
    <property type="entry name" value="WaaL-like"/>
</dbReference>
<feature type="transmembrane region" description="Helical" evidence="6">
    <location>
        <begin position="53"/>
        <end position="73"/>
    </location>
</feature>
<evidence type="ECO:0000256" key="6">
    <source>
        <dbReference type="SAM" id="Phobius"/>
    </source>
</evidence>
<protein>
    <recommendedName>
        <fullName evidence="7">O-antigen ligase-related domain-containing protein</fullName>
    </recommendedName>
</protein>
<reference evidence="8" key="1">
    <citation type="submission" date="2008-01" db="EMBL/GenBank/DDBJ databases">
        <title>Complete sequence of chromosome of Caulobacter sp. K31.</title>
        <authorList>
            <consortium name="US DOE Joint Genome Institute"/>
            <person name="Copeland A."/>
            <person name="Lucas S."/>
            <person name="Lapidus A."/>
            <person name="Barry K."/>
            <person name="Glavina del Rio T."/>
            <person name="Dalin E."/>
            <person name="Tice H."/>
            <person name="Pitluck S."/>
            <person name="Bruce D."/>
            <person name="Goodwin L."/>
            <person name="Thompson L.S."/>
            <person name="Brettin T."/>
            <person name="Detter J.C."/>
            <person name="Han C."/>
            <person name="Schmutz J."/>
            <person name="Larimer F."/>
            <person name="Land M."/>
            <person name="Hauser L."/>
            <person name="Kyrpides N."/>
            <person name="Kim E."/>
            <person name="Stephens C."/>
            <person name="Richardson P."/>
        </authorList>
    </citation>
    <scope>NUCLEOTIDE SEQUENCE [LARGE SCALE GENOMIC DNA]</scope>
    <source>
        <strain evidence="8">K31</strain>
    </source>
</reference>
<feature type="transmembrane region" description="Helical" evidence="6">
    <location>
        <begin position="422"/>
        <end position="439"/>
    </location>
</feature>
<dbReference type="InterPro" id="IPR007016">
    <property type="entry name" value="O-antigen_ligase-rel_domated"/>
</dbReference>
<dbReference type="GO" id="GO:0016020">
    <property type="term" value="C:membrane"/>
    <property type="evidence" value="ECO:0007669"/>
    <property type="project" value="UniProtKB-SubCell"/>
</dbReference>
<feature type="transmembrane region" description="Helical" evidence="6">
    <location>
        <begin position="164"/>
        <end position="183"/>
    </location>
</feature>
<evidence type="ECO:0000313" key="8">
    <source>
        <dbReference type="EMBL" id="ABZ73935.1"/>
    </source>
</evidence>
<dbReference type="OrthoDB" id="7586246at2"/>
<keyword evidence="3 6" id="KW-1133">Transmembrane helix</keyword>
<dbReference type="Pfam" id="PF04932">
    <property type="entry name" value="Wzy_C"/>
    <property type="match status" value="1"/>
</dbReference>
<dbReference type="AlphaFoldDB" id="B0T451"/>
<feature type="transmembrane region" description="Helical" evidence="6">
    <location>
        <begin position="291"/>
        <end position="310"/>
    </location>
</feature>
<dbReference type="eggNOG" id="COG3307">
    <property type="taxonomic scope" value="Bacteria"/>
</dbReference>
<dbReference type="KEGG" id="cak:Caul_4815"/>
<feature type="transmembrane region" description="Helical" evidence="6">
    <location>
        <begin position="445"/>
        <end position="462"/>
    </location>
</feature>
<evidence type="ECO:0000256" key="5">
    <source>
        <dbReference type="SAM" id="MobiDB-lite"/>
    </source>
</evidence>
<feature type="transmembrane region" description="Helical" evidence="6">
    <location>
        <begin position="203"/>
        <end position="228"/>
    </location>
</feature>
<proteinExistence type="predicted"/>
<dbReference type="PANTHER" id="PTHR37422:SF13">
    <property type="entry name" value="LIPOPOLYSACCHARIDE BIOSYNTHESIS PROTEIN PA4999-RELATED"/>
    <property type="match status" value="1"/>
</dbReference>
<feature type="transmembrane region" description="Helical" evidence="6">
    <location>
        <begin position="85"/>
        <end position="107"/>
    </location>
</feature>
<gene>
    <name evidence="8" type="ordered locus">Caul_4815</name>
</gene>
<evidence type="ECO:0000256" key="3">
    <source>
        <dbReference type="ARBA" id="ARBA00022989"/>
    </source>
</evidence>
<accession>B0T451</accession>
<dbReference type="EMBL" id="CP000927">
    <property type="protein sequence ID" value="ABZ73935.1"/>
    <property type="molecule type" value="Genomic_DNA"/>
</dbReference>
<feature type="transmembrane region" description="Helical" evidence="6">
    <location>
        <begin position="135"/>
        <end position="152"/>
    </location>
</feature>
<keyword evidence="2 6" id="KW-0812">Transmembrane</keyword>
<feature type="region of interest" description="Disordered" evidence="5">
    <location>
        <begin position="465"/>
        <end position="521"/>
    </location>
</feature>
<organism evidence="8">
    <name type="scientific">Caulobacter sp. (strain K31)</name>
    <dbReference type="NCBI Taxonomy" id="366602"/>
    <lineage>
        <taxon>Bacteria</taxon>
        <taxon>Pseudomonadati</taxon>
        <taxon>Pseudomonadota</taxon>
        <taxon>Alphaproteobacteria</taxon>
        <taxon>Caulobacterales</taxon>
        <taxon>Caulobacteraceae</taxon>
        <taxon>Caulobacter</taxon>
    </lineage>
</organism>
<feature type="domain" description="O-antigen ligase-related" evidence="7">
    <location>
        <begin position="249"/>
        <end position="398"/>
    </location>
</feature>
<dbReference type="HOGENOM" id="CLU_028659_0_0_5"/>
<evidence type="ECO:0000256" key="1">
    <source>
        <dbReference type="ARBA" id="ARBA00004141"/>
    </source>
</evidence>
<sequence length="521" mass="54805">MPAAEQSKPWGLRQERRWKRGDVGAPFALIQIVLALGLVMAELLLYGGVRPEIAMIFTGLYAMLAMSLQIAPVERRRVRDSGPMLTFAAVLFLALLAWTGLTLTPLVKSWVAPEWRDVTAGGAITLDRWTTSLEIVKLAGLACLFSIGRDLAMTPVSARRAHALIGVAAAGFALWAIVAFRHAPDLLFGFDKPYHGGRLTASFLSANTAGAVFGGFSALAFAAVLDNIDSTRGGSMQRRLIITALWFVVFTLCAAALLFSASRAATLATALVVATLTVRKVWRVFLGRRRVGAWVAVGVLSVLVLGGVVARHSLANSPLAARLDVVSLDLAPRAQIVGLTLGEANSRIWQGHGLGTFRAAMNPVIGGPRYGVLSDINAAHNILAQWLLDGGVVGAALMFATVAVILAILVQRGGSRRPGAGRAIGVLAFSFVLIAHNQFDYSLQVPGVAALWALLLGLGLGPPPARAKSKSRTGSRPAESGASEGRRTPESEAVAAMLGGSATRPQGFATPSPSERNPAPG</sequence>